<keyword evidence="3" id="KW-1185">Reference proteome</keyword>
<dbReference type="InterPro" id="IPR019734">
    <property type="entry name" value="TPR_rpt"/>
</dbReference>
<gene>
    <name evidence="2" type="primary">Ankycorbin</name>
    <name evidence="2" type="ORF">Cadr_000004058</name>
</gene>
<keyword evidence="1" id="KW-0175">Coiled coil</keyword>
<dbReference type="SMART" id="SM00028">
    <property type="entry name" value="TPR"/>
    <property type="match status" value="2"/>
</dbReference>
<dbReference type="Gene3D" id="1.25.40.10">
    <property type="entry name" value="Tetratricopeptide repeat domain"/>
    <property type="match status" value="1"/>
</dbReference>
<dbReference type="SUPFAM" id="SSF48452">
    <property type="entry name" value="TPR-like"/>
    <property type="match status" value="1"/>
</dbReference>
<sequence>MWNLIETEFRRKKMRASPIRIPTVSNDTDWDFCFHLPKQTKIPAHQRTDGLCPISGSGESEEDTNAKAKKAIDCMSFPKEQLAQSQKKIAQLIKEKMNTQANKELIRCVILSRIIFGEEHWKCAQALASLAYGYLTLRGLPAQAKKHADSAKNTLLTWKENTTSDKEKKEIVEALVMLYYTLGVAWLLQNQYPFLPSWVWALLFAYQLLSLLHRVGCVPSIFLDCFTGKEAYFNLQKSDRNMKELKESYKGGVCGLQVSEKDLMIALGRASLVNRRLNLALAYFEKAVGNVIAAKGDRTSDLVILYEEIAQIEQLRRNHEQAIQYLQQVSGLEPRPGGLVWPQDQFPQNRRALEIDRLTTKSTHFQNTISALDAVEIYFIKSITAYQTTLGPEGYETLTTIEDFCKWLIENGGKQEAYRLLKASLKSQVISYGDYSEKVAETFFNMGRICFAKGELRKAIQLLRKLFTFLDVLREHTATEIFVVSMPGPVLREKHPNPGIVVWQWQSLVKAPKCLMIQIVIYGSGHSKSRDTENLLTLLQRSSVISKEKTSIQDSQQ</sequence>
<comment type="caution">
    <text evidence="2">The sequence shown here is derived from an EMBL/GenBank/DDBJ whole genome shotgun (WGS) entry which is preliminary data.</text>
</comment>
<evidence type="ECO:0000313" key="2">
    <source>
        <dbReference type="EMBL" id="KAB1281487.1"/>
    </source>
</evidence>
<evidence type="ECO:0000313" key="3">
    <source>
        <dbReference type="Proteomes" id="UP000299084"/>
    </source>
</evidence>
<accession>A0A5N4EDM6</accession>
<dbReference type="PANTHER" id="PTHR14485:SF4">
    <property type="entry name" value="TETRATRICOPEPTIDE REPEAT PROTEIN 23-LIKE"/>
    <property type="match status" value="1"/>
</dbReference>
<protein>
    <submittedName>
        <fullName evidence="2">Tetratricopeptide repeat protein 23-like</fullName>
    </submittedName>
</protein>
<organism evidence="2 3">
    <name type="scientific">Camelus dromedarius</name>
    <name type="common">Dromedary</name>
    <name type="synonym">Arabian camel</name>
    <dbReference type="NCBI Taxonomy" id="9838"/>
    <lineage>
        <taxon>Eukaryota</taxon>
        <taxon>Metazoa</taxon>
        <taxon>Chordata</taxon>
        <taxon>Craniata</taxon>
        <taxon>Vertebrata</taxon>
        <taxon>Euteleostomi</taxon>
        <taxon>Mammalia</taxon>
        <taxon>Eutheria</taxon>
        <taxon>Laurasiatheria</taxon>
        <taxon>Artiodactyla</taxon>
        <taxon>Tylopoda</taxon>
        <taxon>Camelidae</taxon>
        <taxon>Camelus</taxon>
    </lineage>
</organism>
<evidence type="ECO:0000256" key="1">
    <source>
        <dbReference type="SAM" id="Coils"/>
    </source>
</evidence>
<name>A0A5N4EDM6_CAMDR</name>
<dbReference type="InterPro" id="IPR011990">
    <property type="entry name" value="TPR-like_helical_dom_sf"/>
</dbReference>
<dbReference type="PANTHER" id="PTHR14485">
    <property type="entry name" value="TETRATRICOPEPTIDE REPEAT PROTEIN 23"/>
    <property type="match status" value="1"/>
</dbReference>
<reference evidence="2 3" key="1">
    <citation type="journal article" date="2019" name="Mol. Ecol. Resour.">
        <title>Improving Illumina assemblies with Hi-C and long reads: an example with the North African dromedary.</title>
        <authorList>
            <person name="Elbers J.P."/>
            <person name="Rogers M.F."/>
            <person name="Perelman P.L."/>
            <person name="Proskuryakova A.A."/>
            <person name="Serdyukova N.A."/>
            <person name="Johnson W.E."/>
            <person name="Horin P."/>
            <person name="Corander J."/>
            <person name="Murphy D."/>
            <person name="Burger P.A."/>
        </authorList>
    </citation>
    <scope>NUCLEOTIDE SEQUENCE [LARGE SCALE GENOMIC DNA]</scope>
    <source>
        <strain evidence="2">Drom800</strain>
        <tissue evidence="2">Blood</tissue>
    </source>
</reference>
<dbReference type="AlphaFoldDB" id="A0A5N4EDM6"/>
<feature type="coiled-coil region" evidence="1">
    <location>
        <begin position="302"/>
        <end position="329"/>
    </location>
</feature>
<dbReference type="EMBL" id="JWIN03000003">
    <property type="protein sequence ID" value="KAB1281487.1"/>
    <property type="molecule type" value="Genomic_DNA"/>
</dbReference>
<proteinExistence type="predicted"/>
<dbReference type="Proteomes" id="UP000299084">
    <property type="component" value="Unassembled WGS sequence"/>
</dbReference>
<dbReference type="InterPro" id="IPR042621">
    <property type="entry name" value="TTC23/TTC23L"/>
</dbReference>